<protein>
    <submittedName>
        <fullName evidence="1">Sulfotransferase family protein</fullName>
    </submittedName>
</protein>
<dbReference type="Gene3D" id="3.40.50.300">
    <property type="entry name" value="P-loop containing nucleotide triphosphate hydrolases"/>
    <property type="match status" value="1"/>
</dbReference>
<accession>A0A1U6HY37</accession>
<dbReference type="InterPro" id="IPR027417">
    <property type="entry name" value="P-loop_NTPase"/>
</dbReference>
<dbReference type="GO" id="GO:0016740">
    <property type="term" value="F:transferase activity"/>
    <property type="evidence" value="ECO:0007669"/>
    <property type="project" value="UniProtKB-KW"/>
</dbReference>
<dbReference type="STRING" id="428990.SAMN06295987_103336"/>
<keyword evidence="2" id="KW-1185">Reference proteome</keyword>
<dbReference type="PANTHER" id="PTHR36451:SF1">
    <property type="entry name" value="OMEGA-HYDROXY-BETA-DIHYDROMENAQUINONE-9 SULFOTRANSFERASE STF3"/>
    <property type="match status" value="1"/>
</dbReference>
<dbReference type="EMBL" id="FVZE01000003">
    <property type="protein sequence ID" value="SLK00698.1"/>
    <property type="molecule type" value="Genomic_DNA"/>
</dbReference>
<evidence type="ECO:0000313" key="2">
    <source>
        <dbReference type="Proteomes" id="UP000190989"/>
    </source>
</evidence>
<dbReference type="AlphaFoldDB" id="A0A1U6HY37"/>
<dbReference type="PANTHER" id="PTHR36451">
    <property type="entry name" value="PAPS-DEPENDENT SULFOTRANSFERASE STF3"/>
    <property type="match status" value="1"/>
</dbReference>
<gene>
    <name evidence="1" type="ORF">SAMN06295987_103336</name>
</gene>
<dbReference type="Proteomes" id="UP000190989">
    <property type="component" value="Unassembled WGS sequence"/>
</dbReference>
<sequence length="400" mass="45383">MTKAIERLEQSPAQTPCLDRDSLLAAARERTGLSDFGDTWFIEPMDRYIAAANTEARLTAAGIAAQTEVIVKGLASRLRMVEDIKRHPEILGETVEVAAIILGLPRTGSTIFQRLLASAPGMTAIRWFEAQNFAPFPGEKRGQPHERRAYAQAMIDGWLEAAPELASIHPLEPDAPDEEILILGQMFVSTMIEGMSFVPSFSNWLDNYDQSRGHEDLKTILKYLQWQAPERRGAKWILKSPSNLPYAELAANAFPDALLVMTHRDPVDIVPSYVSMEAALYKLSSTLTDKEVGAFWFPRLVEWMRRFEQARARIGEERFIDIDYRLVVRQPLEQAHRVLERIGVPVDATMDAALSEFMAGNKREQRPMHDYSLARFGLDEEDVRRAFDAYRKRFVETAKD</sequence>
<name>A0A1U6HY37_9SPHN</name>
<keyword evidence="1" id="KW-0808">Transferase</keyword>
<dbReference type="InterPro" id="IPR052736">
    <property type="entry name" value="Stf3_sulfotransferase"/>
</dbReference>
<dbReference type="SUPFAM" id="SSF52540">
    <property type="entry name" value="P-loop containing nucleoside triphosphate hydrolases"/>
    <property type="match status" value="1"/>
</dbReference>
<proteinExistence type="predicted"/>
<evidence type="ECO:0000313" key="1">
    <source>
        <dbReference type="EMBL" id="SLK00698.1"/>
    </source>
</evidence>
<reference evidence="2" key="1">
    <citation type="submission" date="2017-02" db="EMBL/GenBank/DDBJ databases">
        <authorList>
            <person name="Varghese N."/>
            <person name="Submissions S."/>
        </authorList>
    </citation>
    <scope>NUCLEOTIDE SEQUENCE [LARGE SCALE GENOMIC DNA]</scope>
    <source>
        <strain evidence="2">SM117</strain>
    </source>
</reference>
<organism evidence="1 2">
    <name type="scientific">Novosphingobium mathurense</name>
    <dbReference type="NCBI Taxonomy" id="428990"/>
    <lineage>
        <taxon>Bacteria</taxon>
        <taxon>Pseudomonadati</taxon>
        <taxon>Pseudomonadota</taxon>
        <taxon>Alphaproteobacteria</taxon>
        <taxon>Sphingomonadales</taxon>
        <taxon>Sphingomonadaceae</taxon>
        <taxon>Novosphingobium</taxon>
    </lineage>
</organism>
<dbReference type="Pfam" id="PF13469">
    <property type="entry name" value="Sulfotransfer_3"/>
    <property type="match status" value="1"/>
</dbReference>